<keyword evidence="5" id="KW-1185">Reference proteome</keyword>
<dbReference type="InterPro" id="IPR002124">
    <property type="entry name" value="Cyt_c_oxidase_su5b"/>
</dbReference>
<keyword evidence="1" id="KW-0479">Metal-binding</keyword>
<dbReference type="EMBL" id="BRXZ01006555">
    <property type="protein sequence ID" value="GMH62430.1"/>
    <property type="molecule type" value="Genomic_DNA"/>
</dbReference>
<dbReference type="SUPFAM" id="SSF57802">
    <property type="entry name" value="Rubredoxin-like"/>
    <property type="match status" value="1"/>
</dbReference>
<dbReference type="GO" id="GO:0005740">
    <property type="term" value="C:mitochondrial envelope"/>
    <property type="evidence" value="ECO:0007669"/>
    <property type="project" value="InterPro"/>
</dbReference>
<name>A0A9W7A3H3_9STRA</name>
<comment type="caution">
    <text evidence="4">The sequence shown here is derived from an EMBL/GenBank/DDBJ whole genome shotgun (WGS) entry which is preliminary data.</text>
</comment>
<accession>A0A9W7A3H3</accession>
<reference evidence="4" key="1">
    <citation type="submission" date="2022-07" db="EMBL/GenBank/DDBJ databases">
        <title>Genome analysis of Parmales, a sister group of diatoms, reveals the evolutionary specialization of diatoms from phago-mixotrophs to photoautotrophs.</title>
        <authorList>
            <person name="Ban H."/>
            <person name="Sato S."/>
            <person name="Yoshikawa S."/>
            <person name="Kazumasa Y."/>
            <person name="Nakamura Y."/>
            <person name="Ichinomiya M."/>
            <person name="Saitoh K."/>
            <person name="Sato N."/>
            <person name="Blanc-Mathieu R."/>
            <person name="Endo H."/>
            <person name="Kuwata A."/>
            <person name="Ogata H."/>
        </authorList>
    </citation>
    <scope>NUCLEOTIDE SEQUENCE</scope>
</reference>
<feature type="region of interest" description="Disordered" evidence="3">
    <location>
        <begin position="1"/>
        <end position="22"/>
    </location>
</feature>
<dbReference type="Pfam" id="PF01215">
    <property type="entry name" value="COX5B"/>
    <property type="match status" value="1"/>
</dbReference>
<dbReference type="PANTHER" id="PTHR10122">
    <property type="entry name" value="CYTOCHROME C OXIDASE SUBUNIT 5B, MITOCHONDRIAL"/>
    <property type="match status" value="1"/>
</dbReference>
<proteinExistence type="predicted"/>
<evidence type="ECO:0000256" key="3">
    <source>
        <dbReference type="SAM" id="MobiDB-lite"/>
    </source>
</evidence>
<evidence type="ECO:0000256" key="2">
    <source>
        <dbReference type="ARBA" id="ARBA00022833"/>
    </source>
</evidence>
<evidence type="ECO:0000313" key="5">
    <source>
        <dbReference type="Proteomes" id="UP001165082"/>
    </source>
</evidence>
<dbReference type="InterPro" id="IPR036972">
    <property type="entry name" value="Cyt_c_oxidase_su5b_sf"/>
</dbReference>
<dbReference type="AlphaFoldDB" id="A0A9W7A3H3"/>
<gene>
    <name evidence="4" type="ORF">TrRE_jg7026</name>
</gene>
<dbReference type="Proteomes" id="UP001165082">
    <property type="component" value="Unassembled WGS sequence"/>
</dbReference>
<dbReference type="GO" id="GO:0045277">
    <property type="term" value="C:respiratory chain complex IV"/>
    <property type="evidence" value="ECO:0007669"/>
    <property type="project" value="InterPro"/>
</dbReference>
<evidence type="ECO:0000313" key="4">
    <source>
        <dbReference type="EMBL" id="GMH62430.1"/>
    </source>
</evidence>
<sequence length="97" mass="11084">MKDVDGLIPSDEGRQVGRRKEELEAESRGVILYNRDPITPPAGQGSYENPIMVPSGLNERAVGFEDPQTHAIYWFNLNKGPVHYVKQLNKYFKMESY</sequence>
<dbReference type="GO" id="GO:0006123">
    <property type="term" value="P:mitochondrial electron transport, cytochrome c to oxygen"/>
    <property type="evidence" value="ECO:0007669"/>
    <property type="project" value="InterPro"/>
</dbReference>
<keyword evidence="2" id="KW-0862">Zinc</keyword>
<dbReference type="Gene3D" id="2.60.11.10">
    <property type="entry name" value="Cytochrome c oxidase, subunit Vb"/>
    <property type="match status" value="1"/>
</dbReference>
<organism evidence="4 5">
    <name type="scientific">Triparma retinervis</name>
    <dbReference type="NCBI Taxonomy" id="2557542"/>
    <lineage>
        <taxon>Eukaryota</taxon>
        <taxon>Sar</taxon>
        <taxon>Stramenopiles</taxon>
        <taxon>Ochrophyta</taxon>
        <taxon>Bolidophyceae</taxon>
        <taxon>Parmales</taxon>
        <taxon>Triparmaceae</taxon>
        <taxon>Triparma</taxon>
    </lineage>
</organism>
<evidence type="ECO:0000256" key="1">
    <source>
        <dbReference type="ARBA" id="ARBA00022723"/>
    </source>
</evidence>
<dbReference type="GO" id="GO:0046872">
    <property type="term" value="F:metal ion binding"/>
    <property type="evidence" value="ECO:0007669"/>
    <property type="project" value="UniProtKB-KW"/>
</dbReference>
<dbReference type="PANTHER" id="PTHR10122:SF0">
    <property type="entry name" value="CYTOCHROME C OXIDASE SUBUNIT 5B, ISOFORM A-RELATED"/>
    <property type="match status" value="1"/>
</dbReference>
<protein>
    <submittedName>
        <fullName evidence="4">Uncharacterized protein</fullName>
    </submittedName>
</protein>
<dbReference type="OrthoDB" id="10249250at2759"/>